<evidence type="ECO:0000313" key="3">
    <source>
        <dbReference type="Proteomes" id="UP000248044"/>
    </source>
</evidence>
<name>A0A2U9ICP0_9CREN</name>
<dbReference type="SMART" id="SM00748">
    <property type="entry name" value="HEPN"/>
    <property type="match status" value="1"/>
</dbReference>
<evidence type="ECO:0000259" key="1">
    <source>
        <dbReference type="PROSITE" id="PS50910"/>
    </source>
</evidence>
<dbReference type="KEGG" id="abri:DFR85_03350"/>
<dbReference type="AlphaFoldDB" id="A0A2U9ICP0"/>
<dbReference type="EMBL" id="CP029289">
    <property type="protein sequence ID" value="AWR93795.1"/>
    <property type="molecule type" value="Genomic_DNA"/>
</dbReference>
<dbReference type="InterPro" id="IPR007842">
    <property type="entry name" value="HEPN_dom"/>
</dbReference>
<keyword evidence="2" id="KW-0238">DNA-binding</keyword>
<dbReference type="Proteomes" id="UP000248044">
    <property type="component" value="Chromosome"/>
</dbReference>
<protein>
    <submittedName>
        <fullName evidence="2">DNA-binding protein</fullName>
    </submittedName>
</protein>
<dbReference type="PROSITE" id="PS50910">
    <property type="entry name" value="HEPN"/>
    <property type="match status" value="1"/>
</dbReference>
<dbReference type="Pfam" id="PF05168">
    <property type="entry name" value="HEPN"/>
    <property type="match status" value="1"/>
</dbReference>
<organism evidence="2 3">
    <name type="scientific">Acidianus brierleyi</name>
    <dbReference type="NCBI Taxonomy" id="41673"/>
    <lineage>
        <taxon>Archaea</taxon>
        <taxon>Thermoproteota</taxon>
        <taxon>Thermoprotei</taxon>
        <taxon>Sulfolobales</taxon>
        <taxon>Sulfolobaceae</taxon>
        <taxon>Acidianus</taxon>
    </lineage>
</organism>
<accession>A0A2U9ICP0</accession>
<gene>
    <name evidence="2" type="ORF">DFR85_03350</name>
</gene>
<dbReference type="GO" id="GO:0003677">
    <property type="term" value="F:DNA binding"/>
    <property type="evidence" value="ECO:0007669"/>
    <property type="project" value="UniProtKB-KW"/>
</dbReference>
<evidence type="ECO:0000313" key="2">
    <source>
        <dbReference type="EMBL" id="AWR93795.1"/>
    </source>
</evidence>
<keyword evidence="3" id="KW-1185">Reference proteome</keyword>
<reference evidence="2 3" key="1">
    <citation type="submission" date="2018-05" db="EMBL/GenBank/DDBJ databases">
        <title>Complete Genome Sequences of Extremely Thermoacidophilic, Metal-Mobilizing Type-Strain Members of the Archaeal Family Sulfolobaceae: Acidianus brierleyi DSM-1651T, Acidianus sulfidivorans DSM-18786T, Metallosphaera hakonensis DSM-7519T, and Metallosphaera prunae DSM-10039T.</title>
        <authorList>
            <person name="Counts J.A."/>
            <person name="Kelly R.M."/>
        </authorList>
    </citation>
    <scope>NUCLEOTIDE SEQUENCE [LARGE SCALE GENOMIC DNA]</scope>
    <source>
        <strain evidence="2 3">DSM 1651</strain>
    </source>
</reference>
<sequence>MAKWFEKSNRDREVAKRLLQEGFFPEACFHSHMAVELKLKGILIESTGAIIYTHSLKRLLKELEKIKRITIDEKLIECADYLSSLYTGSRYPEESLIDLEKEEGERCVKCMEELLSIL</sequence>
<dbReference type="OrthoDB" id="38470at2157"/>
<feature type="domain" description="HEPN" evidence="1">
    <location>
        <begin position="5"/>
        <end position="114"/>
    </location>
</feature>
<proteinExistence type="predicted"/>
<dbReference type="Gene3D" id="1.20.120.330">
    <property type="entry name" value="Nucleotidyltransferases domain 2"/>
    <property type="match status" value="1"/>
</dbReference>
<dbReference type="SUPFAM" id="SSF81593">
    <property type="entry name" value="Nucleotidyltransferase substrate binding subunit/domain"/>
    <property type="match status" value="1"/>
</dbReference>
<dbReference type="GeneID" id="36831160"/>
<dbReference type="RefSeq" id="WP_110269679.1">
    <property type="nucleotide sequence ID" value="NZ_CP029289.2"/>
</dbReference>